<keyword evidence="1" id="KW-0472">Membrane</keyword>
<organism evidence="2 3">
    <name type="scientific">Pedosphaera parvula (strain Ellin514)</name>
    <dbReference type="NCBI Taxonomy" id="320771"/>
    <lineage>
        <taxon>Bacteria</taxon>
        <taxon>Pseudomonadati</taxon>
        <taxon>Verrucomicrobiota</taxon>
        <taxon>Pedosphaerae</taxon>
        <taxon>Pedosphaerales</taxon>
        <taxon>Pedosphaeraceae</taxon>
        <taxon>Pedosphaera</taxon>
    </lineage>
</organism>
<keyword evidence="3" id="KW-1185">Reference proteome</keyword>
<evidence type="ECO:0000313" key="3">
    <source>
        <dbReference type="Proteomes" id="UP000003688"/>
    </source>
</evidence>
<keyword evidence="1" id="KW-0812">Transmembrane</keyword>
<name>B9XG00_PEDPL</name>
<sequence>MKIVVRLVLLVVLAALGYWIYTVLFPPTEVVIRKRLNKIAELASFSSGQGNIIKVANLERLGTYFKDNVEVVVDVPGFGPHTFNQKAELMQAAGAARSTVPSLNAKFIDINVDVGSAKHLATADLTLEASVGGQKDAIVQELKFTLENVNGTWLVARIETVKTLK</sequence>
<evidence type="ECO:0000256" key="1">
    <source>
        <dbReference type="SAM" id="Phobius"/>
    </source>
</evidence>
<feature type="transmembrane region" description="Helical" evidence="1">
    <location>
        <begin position="7"/>
        <end position="25"/>
    </location>
</feature>
<accession>B9XG00</accession>
<proteinExistence type="predicted"/>
<evidence type="ECO:0000313" key="2">
    <source>
        <dbReference type="EMBL" id="EEF61162.1"/>
    </source>
</evidence>
<dbReference type="EMBL" id="ABOX02000011">
    <property type="protein sequence ID" value="EEF61162.1"/>
    <property type="molecule type" value="Genomic_DNA"/>
</dbReference>
<reference evidence="2 3" key="1">
    <citation type="journal article" date="2011" name="J. Bacteriol.">
        <title>Genome sequence of 'Pedosphaera parvula' Ellin514, an aerobic Verrucomicrobial isolate from pasture soil.</title>
        <authorList>
            <person name="Kant R."/>
            <person name="van Passel M.W."/>
            <person name="Sangwan P."/>
            <person name="Palva A."/>
            <person name="Lucas S."/>
            <person name="Copeland A."/>
            <person name="Lapidus A."/>
            <person name="Glavina Del Rio T."/>
            <person name="Dalin E."/>
            <person name="Tice H."/>
            <person name="Bruce D."/>
            <person name="Goodwin L."/>
            <person name="Pitluck S."/>
            <person name="Chertkov O."/>
            <person name="Larimer F.W."/>
            <person name="Land M.L."/>
            <person name="Hauser L."/>
            <person name="Brettin T.S."/>
            <person name="Detter J.C."/>
            <person name="Han S."/>
            <person name="de Vos W.M."/>
            <person name="Janssen P.H."/>
            <person name="Smidt H."/>
        </authorList>
    </citation>
    <scope>NUCLEOTIDE SEQUENCE [LARGE SCALE GENOMIC DNA]</scope>
    <source>
        <strain evidence="2 3">Ellin514</strain>
    </source>
</reference>
<protein>
    <recommendedName>
        <fullName evidence="4">SnoaL-like domain-containing protein</fullName>
    </recommendedName>
</protein>
<dbReference type="OrthoDB" id="9863088at2"/>
<dbReference type="STRING" id="320771.Cflav_PD3879"/>
<dbReference type="RefSeq" id="WP_007414746.1">
    <property type="nucleotide sequence ID" value="NZ_ABOX02000011.1"/>
</dbReference>
<keyword evidence="1" id="KW-1133">Transmembrane helix</keyword>
<evidence type="ECO:0008006" key="4">
    <source>
        <dbReference type="Google" id="ProtNLM"/>
    </source>
</evidence>
<dbReference type="AlphaFoldDB" id="B9XG00"/>
<gene>
    <name evidence="2" type="ORF">Cflav_PD3879</name>
</gene>
<comment type="caution">
    <text evidence="2">The sequence shown here is derived from an EMBL/GenBank/DDBJ whole genome shotgun (WGS) entry which is preliminary data.</text>
</comment>
<dbReference type="Proteomes" id="UP000003688">
    <property type="component" value="Unassembled WGS sequence"/>
</dbReference>